<evidence type="ECO:0000259" key="1">
    <source>
        <dbReference type="PROSITE" id="PS50209"/>
    </source>
</evidence>
<feature type="domain" description="CARD" evidence="1">
    <location>
        <begin position="213"/>
        <end position="274"/>
    </location>
</feature>
<protein>
    <submittedName>
        <fullName evidence="3">Uncharacterized protein LOC116296921</fullName>
    </submittedName>
</protein>
<dbReference type="AlphaFoldDB" id="A0A6P8HZQ1"/>
<gene>
    <name evidence="3" type="primary">LOC116296921</name>
</gene>
<accession>A0A6P8HZQ1</accession>
<dbReference type="CDD" id="cd01671">
    <property type="entry name" value="CARD"/>
    <property type="match status" value="1"/>
</dbReference>
<proteinExistence type="predicted"/>
<dbReference type="Proteomes" id="UP000515163">
    <property type="component" value="Unplaced"/>
</dbReference>
<dbReference type="InterPro" id="IPR001315">
    <property type="entry name" value="CARD"/>
</dbReference>
<name>A0A6P8HZQ1_ACTTE</name>
<evidence type="ECO:0000313" key="2">
    <source>
        <dbReference type="Proteomes" id="UP000515163"/>
    </source>
</evidence>
<dbReference type="Pfam" id="PF00619">
    <property type="entry name" value="CARD"/>
    <property type="match status" value="1"/>
</dbReference>
<dbReference type="OrthoDB" id="5956546at2759"/>
<dbReference type="Gene3D" id="1.10.533.10">
    <property type="entry name" value="Death Domain, Fas"/>
    <property type="match status" value="1"/>
</dbReference>
<dbReference type="GeneID" id="116296921"/>
<organism evidence="2 3">
    <name type="scientific">Actinia tenebrosa</name>
    <name type="common">Australian red waratah sea anemone</name>
    <dbReference type="NCBI Taxonomy" id="6105"/>
    <lineage>
        <taxon>Eukaryota</taxon>
        <taxon>Metazoa</taxon>
        <taxon>Cnidaria</taxon>
        <taxon>Anthozoa</taxon>
        <taxon>Hexacorallia</taxon>
        <taxon>Actiniaria</taxon>
        <taxon>Actiniidae</taxon>
        <taxon>Actinia</taxon>
    </lineage>
</organism>
<evidence type="ECO:0000313" key="3">
    <source>
        <dbReference type="RefSeq" id="XP_031560898.1"/>
    </source>
</evidence>
<dbReference type="InParanoid" id="A0A6P8HZQ1"/>
<sequence length="590" mass="70058">MPPHRRLTRRELNYFRMIYIVVKIFPKILVQFFKTEWKRCTSLTWNDDPHSGSEFWKREYTGSRYSTINDTISKGNSSEFDSTVLFYLILNSRSVGQRLRLHSPAIYFQITQLRKIRNEVVHRYNFKVPTREFDSLCDKVRGCFRRLRFPTEELNAVKTTVCLYHEELESLRKKFEREKQRLIDYEDYFTWRNSRFEEFFQKYQQQRISPSELRRKGILSDQDVEKIENQKDEKLQSTMIVDIVLFKGERTTSAFLNILQQTGNGLEESFVNALPPENLSSVTTVSPDFMQKASCQYPKNYTIIMLDFTKYIYSMDWDAMDQRGQTFLEQSEDWSVKLFVMIELAYGYNVRGESERAIALLDEVTQNAFRAGPHSTRILSRACSRKSLHYIHVHRLEMAETYASEANSLISNFQSPEEQIVGLKRLTDCILYEDGSVEKRRKKSLPIYETIIEMCRRYIEDIPRCGYYLRFIYHDMARLCLGFTRHGFVETTLKEIEEGEKYIKRLEEPDLRTNDGSTYTDGFRFICKSIAAFKRGKLLENGQERKKLWNEGFEHKRKATRICNSLNNDNNEAMFMLKSLNDYVSKWNIM</sequence>
<dbReference type="KEGG" id="aten:116296921"/>
<dbReference type="RefSeq" id="XP_031560898.1">
    <property type="nucleotide sequence ID" value="XM_031705038.1"/>
</dbReference>
<dbReference type="GO" id="GO:0042981">
    <property type="term" value="P:regulation of apoptotic process"/>
    <property type="evidence" value="ECO:0007669"/>
    <property type="project" value="InterPro"/>
</dbReference>
<dbReference type="SUPFAM" id="SSF47986">
    <property type="entry name" value="DEATH domain"/>
    <property type="match status" value="1"/>
</dbReference>
<keyword evidence="2" id="KW-1185">Reference proteome</keyword>
<dbReference type="PROSITE" id="PS50209">
    <property type="entry name" value="CARD"/>
    <property type="match status" value="1"/>
</dbReference>
<dbReference type="InterPro" id="IPR011029">
    <property type="entry name" value="DEATH-like_dom_sf"/>
</dbReference>
<reference evidence="3" key="1">
    <citation type="submission" date="2025-08" db="UniProtKB">
        <authorList>
            <consortium name="RefSeq"/>
        </authorList>
    </citation>
    <scope>IDENTIFICATION</scope>
    <source>
        <tissue evidence="3">Tentacle</tissue>
    </source>
</reference>